<dbReference type="InterPro" id="IPR008183">
    <property type="entry name" value="Aldose_1/G6P_1-epimerase"/>
</dbReference>
<dbReference type="PANTHER" id="PTHR10091">
    <property type="entry name" value="ALDOSE-1-EPIMERASE"/>
    <property type="match status" value="1"/>
</dbReference>
<evidence type="ECO:0000313" key="14">
    <source>
        <dbReference type="EMBL" id="NGO39971.1"/>
    </source>
</evidence>
<keyword evidence="6" id="KW-0597">Phosphoprotein</keyword>
<keyword evidence="8 9" id="KW-0119">Carbohydrate metabolism</keyword>
<dbReference type="CDD" id="cd09019">
    <property type="entry name" value="galactose_mutarotase_like"/>
    <property type="match status" value="1"/>
</dbReference>
<evidence type="ECO:0000256" key="8">
    <source>
        <dbReference type="ARBA" id="ARBA00023277"/>
    </source>
</evidence>
<proteinExistence type="inferred from homology"/>
<dbReference type="GO" id="GO:0005737">
    <property type="term" value="C:cytoplasm"/>
    <property type="evidence" value="ECO:0007669"/>
    <property type="project" value="UniProtKB-SubCell"/>
</dbReference>
<evidence type="ECO:0000256" key="6">
    <source>
        <dbReference type="ARBA" id="ARBA00022553"/>
    </source>
</evidence>
<reference evidence="14 15" key="1">
    <citation type="submission" date="2020-02" db="EMBL/GenBank/DDBJ databases">
        <title>Draft genome sequence of Limisphaera ngatamarikiensis NGM72.4T, a thermophilic Verrucomicrobia grouped in subdivision 3.</title>
        <authorList>
            <person name="Carere C.R."/>
            <person name="Steen J."/>
            <person name="Hugenholtz P."/>
            <person name="Stott M.B."/>
        </authorList>
    </citation>
    <scope>NUCLEOTIDE SEQUENCE [LARGE SCALE GENOMIC DNA]</scope>
    <source>
        <strain evidence="14 15">NGM72.4</strain>
    </source>
</reference>
<dbReference type="EC" id="5.1.3.3" evidence="9"/>
<evidence type="ECO:0000256" key="1">
    <source>
        <dbReference type="ARBA" id="ARBA00004496"/>
    </source>
</evidence>
<dbReference type="GO" id="GO:0006006">
    <property type="term" value="P:glucose metabolic process"/>
    <property type="evidence" value="ECO:0007669"/>
    <property type="project" value="TreeGrafter"/>
</dbReference>
<dbReference type="PANTHER" id="PTHR10091:SF0">
    <property type="entry name" value="GALACTOSE MUTAROTASE"/>
    <property type="match status" value="1"/>
</dbReference>
<evidence type="ECO:0000256" key="4">
    <source>
        <dbReference type="ARBA" id="ARBA00011245"/>
    </source>
</evidence>
<evidence type="ECO:0000256" key="11">
    <source>
        <dbReference type="PIRSR" id="PIRSR005096-2"/>
    </source>
</evidence>
<dbReference type="Proteomes" id="UP000477311">
    <property type="component" value="Unassembled WGS sequence"/>
</dbReference>
<feature type="binding site" evidence="12">
    <location>
        <begin position="102"/>
        <end position="103"/>
    </location>
    <ligand>
        <name>beta-D-galactose</name>
        <dbReference type="ChEBI" id="CHEBI:27667"/>
    </ligand>
</feature>
<evidence type="ECO:0000256" key="7">
    <source>
        <dbReference type="ARBA" id="ARBA00023235"/>
    </source>
</evidence>
<dbReference type="EMBL" id="JAAKYA010000077">
    <property type="protein sequence ID" value="NGO39971.1"/>
    <property type="molecule type" value="Genomic_DNA"/>
</dbReference>
<dbReference type="GO" id="GO:0004034">
    <property type="term" value="F:aldose 1-epimerase activity"/>
    <property type="evidence" value="ECO:0007669"/>
    <property type="project" value="UniProtKB-EC"/>
</dbReference>
<dbReference type="AlphaFoldDB" id="A0A6M1RWY8"/>
<dbReference type="InterPro" id="IPR015443">
    <property type="entry name" value="Aldose_1-epimerase"/>
</dbReference>
<evidence type="ECO:0000256" key="3">
    <source>
        <dbReference type="ARBA" id="ARBA00006206"/>
    </source>
</evidence>
<feature type="region of interest" description="Disordered" evidence="13">
    <location>
        <begin position="1"/>
        <end position="23"/>
    </location>
</feature>
<evidence type="ECO:0000313" key="15">
    <source>
        <dbReference type="Proteomes" id="UP000477311"/>
    </source>
</evidence>
<dbReference type="SUPFAM" id="SSF74650">
    <property type="entry name" value="Galactose mutarotase-like"/>
    <property type="match status" value="1"/>
</dbReference>
<dbReference type="InterPro" id="IPR011013">
    <property type="entry name" value="Gal_mutarotase_sf_dom"/>
</dbReference>
<evidence type="ECO:0000256" key="13">
    <source>
        <dbReference type="SAM" id="MobiDB-lite"/>
    </source>
</evidence>
<keyword evidence="15" id="KW-1185">Reference proteome</keyword>
<feature type="active site" description="Proton acceptor" evidence="10">
    <location>
        <position position="344"/>
    </location>
</feature>
<comment type="catalytic activity">
    <reaction evidence="9">
        <text>alpha-D-glucose = beta-D-glucose</text>
        <dbReference type="Rhea" id="RHEA:10264"/>
        <dbReference type="ChEBI" id="CHEBI:15903"/>
        <dbReference type="ChEBI" id="CHEBI:17925"/>
        <dbReference type="EC" id="5.1.3.3"/>
    </reaction>
</comment>
<dbReference type="Pfam" id="PF01263">
    <property type="entry name" value="Aldose_epim"/>
    <property type="match status" value="1"/>
</dbReference>
<comment type="similarity">
    <text evidence="3 9">Belongs to the aldose epimerase family.</text>
</comment>
<dbReference type="InterPro" id="IPR047215">
    <property type="entry name" value="Galactose_mutarotase-like"/>
</dbReference>
<dbReference type="UniPathway" id="UPA00242"/>
<dbReference type="GO" id="GO:0030246">
    <property type="term" value="F:carbohydrate binding"/>
    <property type="evidence" value="ECO:0007669"/>
    <property type="project" value="InterPro"/>
</dbReference>
<accession>A0A6M1RWY8</accession>
<keyword evidence="7 9" id="KW-0413">Isomerase</keyword>
<dbReference type="RefSeq" id="WP_165108283.1">
    <property type="nucleotide sequence ID" value="NZ_JAAKYA010000077.1"/>
</dbReference>
<organism evidence="14 15">
    <name type="scientific">Limisphaera ngatamarikiensis</name>
    <dbReference type="NCBI Taxonomy" id="1324935"/>
    <lineage>
        <taxon>Bacteria</taxon>
        <taxon>Pseudomonadati</taxon>
        <taxon>Verrucomicrobiota</taxon>
        <taxon>Verrucomicrobiia</taxon>
        <taxon>Limisphaerales</taxon>
        <taxon>Limisphaeraceae</taxon>
        <taxon>Limisphaera</taxon>
    </lineage>
</organism>
<evidence type="ECO:0000256" key="12">
    <source>
        <dbReference type="PIRSR" id="PIRSR005096-3"/>
    </source>
</evidence>
<evidence type="ECO:0000256" key="10">
    <source>
        <dbReference type="PIRSR" id="PIRSR005096-1"/>
    </source>
</evidence>
<feature type="binding site" evidence="12">
    <location>
        <begin position="199"/>
        <end position="201"/>
    </location>
    <ligand>
        <name>beta-D-galactose</name>
        <dbReference type="ChEBI" id="CHEBI:27667"/>
    </ligand>
</feature>
<sequence>MKNRGMSAAAVGSGRAGTTHAERKVETETFGRLPDGRVARLFTLRNRRGMVVKVTNYGTIVTELHVPDSRGRLADVVLGFDRLESYLAGHPYFGCTVGRVANRIAGARFVLDGQVFELPANEGRNCLHGGPIGFDKALWRARVVGPASVRFRHISPDGDQGFPGRLDVILTLTLTEDNALRFEYRARTDRPTPVNLTHHGYFNLAGQGTVLQHRLMIAADFYTPKRPDHVPTGEIRSVAGTPLDFREPTCIGARLDQLGEQPPGYDHNFVLRGDPEGWNHTEVWGGRPDCPAFCARVEEPHSGRVMEVWTTEPGVQLYTGNWLDGSLVGKGGWRYERHAGLCLETQHFPNAVNLPHFPGVILRPGRIYRQTTIYRFGTVDEGS</sequence>
<name>A0A6M1RWY8_9BACT</name>
<protein>
    <recommendedName>
        <fullName evidence="9">Aldose 1-epimerase</fullName>
        <ecNumber evidence="9">5.1.3.3</ecNumber>
    </recommendedName>
</protein>
<dbReference type="GO" id="GO:0033499">
    <property type="term" value="P:galactose catabolic process via UDP-galactose, Leloir pathway"/>
    <property type="evidence" value="ECO:0007669"/>
    <property type="project" value="TreeGrafter"/>
</dbReference>
<evidence type="ECO:0000256" key="9">
    <source>
        <dbReference type="PIRNR" id="PIRNR005096"/>
    </source>
</evidence>
<evidence type="ECO:0000256" key="5">
    <source>
        <dbReference type="ARBA" id="ARBA00022490"/>
    </source>
</evidence>
<dbReference type="NCBIfam" id="NF008277">
    <property type="entry name" value="PRK11055.1"/>
    <property type="match status" value="1"/>
</dbReference>
<comment type="subcellular location">
    <subcellularLocation>
        <location evidence="1">Cytoplasm</location>
    </subcellularLocation>
</comment>
<feature type="binding site" evidence="11">
    <location>
        <position position="266"/>
    </location>
    <ligand>
        <name>beta-D-galactose</name>
        <dbReference type="ChEBI" id="CHEBI:27667"/>
    </ligand>
</feature>
<comment type="pathway">
    <text evidence="2 9">Carbohydrate metabolism; hexose metabolism.</text>
</comment>
<comment type="subunit">
    <text evidence="4">Monomer.</text>
</comment>
<gene>
    <name evidence="14" type="ORF">G4L39_11300</name>
</gene>
<dbReference type="Gene3D" id="2.70.98.10">
    <property type="match status" value="1"/>
</dbReference>
<comment type="caution">
    <text evidence="14">The sequence shown here is derived from an EMBL/GenBank/DDBJ whole genome shotgun (WGS) entry which is preliminary data.</text>
</comment>
<evidence type="ECO:0000256" key="2">
    <source>
        <dbReference type="ARBA" id="ARBA00005028"/>
    </source>
</evidence>
<dbReference type="FunFam" id="2.70.98.10:FF:000003">
    <property type="entry name" value="Aldose 1-epimerase"/>
    <property type="match status" value="1"/>
</dbReference>
<dbReference type="PIRSF" id="PIRSF005096">
    <property type="entry name" value="GALM"/>
    <property type="match status" value="1"/>
</dbReference>
<feature type="active site" description="Proton donor" evidence="10">
    <location>
        <position position="199"/>
    </location>
</feature>
<dbReference type="InterPro" id="IPR014718">
    <property type="entry name" value="GH-type_carb-bd"/>
</dbReference>
<keyword evidence="5" id="KW-0963">Cytoplasm</keyword>